<dbReference type="InterPro" id="IPR043504">
    <property type="entry name" value="Peptidase_S1_PA_chymotrypsin"/>
</dbReference>
<dbReference type="SUPFAM" id="SSF56436">
    <property type="entry name" value="C-type lectin-like"/>
    <property type="match status" value="1"/>
</dbReference>
<proteinExistence type="predicted"/>
<dbReference type="PANTHER" id="PTHR24258">
    <property type="entry name" value="SERINE PROTEASE-RELATED"/>
    <property type="match status" value="1"/>
</dbReference>
<dbReference type="Proteomes" id="UP001445076">
    <property type="component" value="Unassembled WGS sequence"/>
</dbReference>
<dbReference type="InterPro" id="IPR018114">
    <property type="entry name" value="TRYPSIN_HIS"/>
</dbReference>
<dbReference type="GO" id="GO:0004252">
    <property type="term" value="F:serine-type endopeptidase activity"/>
    <property type="evidence" value="ECO:0007669"/>
    <property type="project" value="InterPro"/>
</dbReference>
<dbReference type="InterPro" id="IPR009003">
    <property type="entry name" value="Peptidase_S1_PA"/>
</dbReference>
<dbReference type="PROSITE" id="PS50041">
    <property type="entry name" value="C_TYPE_LECTIN_2"/>
    <property type="match status" value="1"/>
</dbReference>
<protein>
    <recommendedName>
        <fullName evidence="1">C-type lectin domain-containing protein</fullName>
    </recommendedName>
</protein>
<dbReference type="GO" id="GO:0006508">
    <property type="term" value="P:proteolysis"/>
    <property type="evidence" value="ECO:0007669"/>
    <property type="project" value="InterPro"/>
</dbReference>
<feature type="non-terminal residue" evidence="2">
    <location>
        <position position="1"/>
    </location>
</feature>
<sequence length="355" mass="40385">RILKGTKCYMNNRKVLDEESGCLGFSYDGRNKCLKLHQLDCQLSLPFLCKAGEHQNRCGENKETSCCFSPTFNYYVRKLNGGGTGTIHSAKSECWVHLQALNRMIECQKALDAIGSLWPLPQPVRIDSSFYYFSENRCLGERKAVITNPKVHNFIVHYLMTEEIPVAHKHFVIGLNYGIDDDIFEWEDGKIGNHYNGTYWAQGQPDKQKLDSYSCVAYSNVAPNTYSWHLLNSKTCLGDNVVNICEMPIRTKNVVPREKKLECGQRWSRGVLARSAFIPRQDDINEAQYGEFPWHAAVLQPRHYQEGLVQTFVCSGALIHPYFVITAAHCVIFSSGDFTVSLGEWDLTEGKNHIL</sequence>
<dbReference type="Pfam" id="PF00089">
    <property type="entry name" value="Trypsin"/>
    <property type="match status" value="1"/>
</dbReference>
<accession>A0AAW0VX16</accession>
<evidence type="ECO:0000259" key="1">
    <source>
        <dbReference type="PROSITE" id="PS50041"/>
    </source>
</evidence>
<organism evidence="2 3">
    <name type="scientific">Cherax quadricarinatus</name>
    <name type="common">Australian red claw crayfish</name>
    <dbReference type="NCBI Taxonomy" id="27406"/>
    <lineage>
        <taxon>Eukaryota</taxon>
        <taxon>Metazoa</taxon>
        <taxon>Ecdysozoa</taxon>
        <taxon>Arthropoda</taxon>
        <taxon>Crustacea</taxon>
        <taxon>Multicrustacea</taxon>
        <taxon>Malacostraca</taxon>
        <taxon>Eumalacostraca</taxon>
        <taxon>Eucarida</taxon>
        <taxon>Decapoda</taxon>
        <taxon>Pleocyemata</taxon>
        <taxon>Astacidea</taxon>
        <taxon>Parastacoidea</taxon>
        <taxon>Parastacidae</taxon>
        <taxon>Cherax</taxon>
    </lineage>
</organism>
<dbReference type="PANTHER" id="PTHR24258:SF129">
    <property type="entry name" value="LP15124P-RELATED"/>
    <property type="match status" value="1"/>
</dbReference>
<dbReference type="PROSITE" id="PS00134">
    <property type="entry name" value="TRYPSIN_HIS"/>
    <property type="match status" value="1"/>
</dbReference>
<dbReference type="Gene3D" id="3.10.100.10">
    <property type="entry name" value="Mannose-Binding Protein A, subunit A"/>
    <property type="match status" value="1"/>
</dbReference>
<name>A0AAW0VX16_CHEQU</name>
<reference evidence="2 3" key="1">
    <citation type="journal article" date="2024" name="BMC Genomics">
        <title>Genome assembly of redclaw crayfish (Cherax quadricarinatus) provides insights into its immune adaptation and hypoxia tolerance.</title>
        <authorList>
            <person name="Liu Z."/>
            <person name="Zheng J."/>
            <person name="Li H."/>
            <person name="Fang K."/>
            <person name="Wang S."/>
            <person name="He J."/>
            <person name="Zhou D."/>
            <person name="Weng S."/>
            <person name="Chi M."/>
            <person name="Gu Z."/>
            <person name="He J."/>
            <person name="Li F."/>
            <person name="Wang M."/>
        </authorList>
    </citation>
    <scope>NUCLEOTIDE SEQUENCE [LARGE SCALE GENOMIC DNA]</scope>
    <source>
        <strain evidence="2">ZL_2023a</strain>
    </source>
</reference>
<evidence type="ECO:0000313" key="2">
    <source>
        <dbReference type="EMBL" id="KAK8721502.1"/>
    </source>
</evidence>
<dbReference type="CDD" id="cd00037">
    <property type="entry name" value="CLECT"/>
    <property type="match status" value="1"/>
</dbReference>
<comment type="caution">
    <text evidence="2">The sequence shown here is derived from an EMBL/GenBank/DDBJ whole genome shotgun (WGS) entry which is preliminary data.</text>
</comment>
<feature type="domain" description="C-type lectin" evidence="1">
    <location>
        <begin position="134"/>
        <end position="229"/>
    </location>
</feature>
<dbReference type="InterPro" id="IPR016187">
    <property type="entry name" value="CTDL_fold"/>
</dbReference>
<feature type="non-terminal residue" evidence="2">
    <location>
        <position position="355"/>
    </location>
</feature>
<dbReference type="Gene3D" id="2.40.10.10">
    <property type="entry name" value="Trypsin-like serine proteases"/>
    <property type="match status" value="1"/>
</dbReference>
<dbReference type="InterPro" id="IPR001254">
    <property type="entry name" value="Trypsin_dom"/>
</dbReference>
<dbReference type="InterPro" id="IPR001304">
    <property type="entry name" value="C-type_lectin-like"/>
</dbReference>
<dbReference type="InterPro" id="IPR016186">
    <property type="entry name" value="C-type_lectin-like/link_sf"/>
</dbReference>
<evidence type="ECO:0000313" key="3">
    <source>
        <dbReference type="Proteomes" id="UP001445076"/>
    </source>
</evidence>
<dbReference type="AlphaFoldDB" id="A0AAW0VX16"/>
<keyword evidence="3" id="KW-1185">Reference proteome</keyword>
<dbReference type="EMBL" id="JARKIK010000100">
    <property type="protein sequence ID" value="KAK8721502.1"/>
    <property type="molecule type" value="Genomic_DNA"/>
</dbReference>
<dbReference type="SUPFAM" id="SSF50494">
    <property type="entry name" value="Trypsin-like serine proteases"/>
    <property type="match status" value="1"/>
</dbReference>
<gene>
    <name evidence="2" type="ORF">OTU49_012751</name>
</gene>